<evidence type="ECO:0000313" key="1">
    <source>
        <dbReference type="EMBL" id="BCA29933.1"/>
    </source>
</evidence>
<protein>
    <submittedName>
        <fullName evidence="1">Uncharacterized protein</fullName>
    </submittedName>
</protein>
<accession>A0A679GH99</accession>
<dbReference type="EMBL" id="AP022642">
    <property type="protein sequence ID" value="BCA29933.1"/>
    <property type="molecule type" value="Genomic_DNA"/>
</dbReference>
<organism evidence="1 2">
    <name type="scientific">Metapseudomonas otitidis</name>
    <dbReference type="NCBI Taxonomy" id="319939"/>
    <lineage>
        <taxon>Bacteria</taxon>
        <taxon>Pseudomonadati</taxon>
        <taxon>Pseudomonadota</taxon>
        <taxon>Gammaproteobacteria</taxon>
        <taxon>Pseudomonadales</taxon>
        <taxon>Pseudomonadaceae</taxon>
        <taxon>Metapseudomonas</taxon>
    </lineage>
</organism>
<reference evidence="1 2" key="1">
    <citation type="journal article" date="2020" name="Microbiol. Resour. Announc.">
        <title>Complete genome sequence of Pseudomonas otitidis strain MrB4, isolated from Lake Biwa in Japan.</title>
        <authorList>
            <person name="Miyazaki K."/>
            <person name="Hase E."/>
            <person name="Maruya T."/>
        </authorList>
    </citation>
    <scope>NUCLEOTIDE SEQUENCE [LARGE SCALE GENOMIC DNA]</scope>
    <source>
        <strain evidence="1 2">MrB4</strain>
    </source>
</reference>
<sequence length="89" mass="9669">MLQGTHETQLAEADGELVGIGIRTHIVQPGMGCGHGHLLLWGRDLLLRPAMQRRRAPGIHLTWMTKTARASTAARTPRCTLVAGGMAYK</sequence>
<evidence type="ECO:0000313" key="2">
    <source>
        <dbReference type="Proteomes" id="UP000501237"/>
    </source>
</evidence>
<gene>
    <name evidence="1" type="ORF">PtoMrB4_39100</name>
</gene>
<dbReference type="KEGG" id="poj:PtoMrB4_39100"/>
<dbReference type="AlphaFoldDB" id="A0A679GH99"/>
<proteinExistence type="predicted"/>
<dbReference type="Proteomes" id="UP000501237">
    <property type="component" value="Chromosome"/>
</dbReference>
<name>A0A679GH99_9GAMM</name>